<dbReference type="eggNOG" id="KOG3867">
    <property type="taxonomic scope" value="Eukaryota"/>
</dbReference>
<dbReference type="PANTHER" id="PTHR45953:SF1">
    <property type="entry name" value="IDURONATE 2-SULFATASE"/>
    <property type="match status" value="1"/>
</dbReference>
<dbReference type="Pfam" id="PF00884">
    <property type="entry name" value="Sulfatase"/>
    <property type="match status" value="1"/>
</dbReference>
<evidence type="ECO:0000256" key="3">
    <source>
        <dbReference type="ARBA" id="ARBA00022723"/>
    </source>
</evidence>
<evidence type="ECO:0000313" key="10">
    <source>
        <dbReference type="EnsemblMetazoa" id="Aqu2.1.34333_001"/>
    </source>
</evidence>
<dbReference type="GO" id="GO:0046872">
    <property type="term" value="F:metal ion binding"/>
    <property type="evidence" value="ECO:0007669"/>
    <property type="project" value="UniProtKB-KW"/>
</dbReference>
<dbReference type="AlphaFoldDB" id="A0A1X7V2U5"/>
<dbReference type="InParanoid" id="A0A1X7V2U5"/>
<dbReference type="Gene3D" id="3.40.720.10">
    <property type="entry name" value="Alkaline Phosphatase, subunit A"/>
    <property type="match status" value="1"/>
</dbReference>
<dbReference type="EnsemblMetazoa" id="Aqu2.1.34333_001">
    <property type="protein sequence ID" value="Aqu2.1.34333_001"/>
    <property type="gene ID" value="Aqu2.1.34333"/>
</dbReference>
<feature type="domain" description="Sulfatase N-terminal" evidence="9">
    <location>
        <begin position="25"/>
        <end position="389"/>
    </location>
</feature>
<organism evidence="10">
    <name type="scientific">Amphimedon queenslandica</name>
    <name type="common">Sponge</name>
    <dbReference type="NCBI Taxonomy" id="400682"/>
    <lineage>
        <taxon>Eukaryota</taxon>
        <taxon>Metazoa</taxon>
        <taxon>Porifera</taxon>
        <taxon>Demospongiae</taxon>
        <taxon>Heteroscleromorpha</taxon>
        <taxon>Haplosclerida</taxon>
        <taxon>Niphatidae</taxon>
        <taxon>Amphimedon</taxon>
    </lineage>
</organism>
<feature type="compositionally biased region" description="Polar residues" evidence="7">
    <location>
        <begin position="534"/>
        <end position="559"/>
    </location>
</feature>
<evidence type="ECO:0000256" key="1">
    <source>
        <dbReference type="ARBA" id="ARBA00001913"/>
    </source>
</evidence>
<keyword evidence="3" id="KW-0479">Metal-binding</keyword>
<accession>A0A1X7V2U5</accession>
<evidence type="ECO:0000256" key="5">
    <source>
        <dbReference type="ARBA" id="ARBA00022801"/>
    </source>
</evidence>
<comment type="cofactor">
    <cofactor evidence="1">
        <name>Ca(2+)</name>
        <dbReference type="ChEBI" id="CHEBI:29108"/>
    </cofactor>
</comment>
<dbReference type="CDD" id="cd16030">
    <property type="entry name" value="iduronate-2-sulfatase"/>
    <property type="match status" value="1"/>
</dbReference>
<evidence type="ECO:0000256" key="8">
    <source>
        <dbReference type="SAM" id="SignalP"/>
    </source>
</evidence>
<protein>
    <recommendedName>
        <fullName evidence="9">Sulfatase N-terminal domain-containing protein</fullName>
    </recommendedName>
</protein>
<evidence type="ECO:0000259" key="9">
    <source>
        <dbReference type="Pfam" id="PF00884"/>
    </source>
</evidence>
<dbReference type="GO" id="GO:0005737">
    <property type="term" value="C:cytoplasm"/>
    <property type="evidence" value="ECO:0007669"/>
    <property type="project" value="TreeGrafter"/>
</dbReference>
<dbReference type="GO" id="GO:0004423">
    <property type="term" value="F:iduronate-2-sulfatase activity"/>
    <property type="evidence" value="ECO:0007669"/>
    <property type="project" value="InterPro"/>
</dbReference>
<comment type="similarity">
    <text evidence="2">Belongs to the sulfatase family.</text>
</comment>
<proteinExistence type="inferred from homology"/>
<sequence length="851" mass="94904">MVSFVNFLSLLLLLLGGSRAQKDKKNVLFVAVDDLRPELGAYGADYVSTPNIDSLASKSILFERAYCQVAVCSPSRASLLTGRRPDTNHVWRISDDEYWRTTSNATNATTIPQYFKENGYISIGMGKIFHPGAPGGNNDELYSWSLPYFEPSTPRRMFNAAQGAAWYSFSNLFDNDFDDGKVSQNAINLLEQLKQNRSDGDSRPFFMAIGFMKPHLPFYCPSQYYDLYPGPDEIKLPNNPDPPQGMPHIAWTVWREMRNYYPSTSAMGGCTRVAGVSLNNPNCSLTSNETREARRGYYACTSYVDAQVGKIMSALDSQGFANDTIVVLWGDHGFHLGELGMWSKNTNFEDATRVPFILHVPGVTDNGMKTDALVELIDLFPSLTELAGIDVPPMCTENSPKSIACVEGSSVAPLLKNPSMEWKKGAFSQYPRPTSGLPQILGRPEFDDNENGESVMGYSVRVDDYRFTEWYRFNRTTSTPNFTDIWGTELYNHTTPTVFFDDENTNLASRPNMADKVQELRAILQAGWRGALPNVTTDTTPAPSATLSQTATPSRSPIPTTAGPGEASSKGAGVALIKTMALVIPTVLEENFTQADGGKGQNIKDAFSFSLDKVDNLYQWDSSKSLFKFSFTERGVAYNEKETSTQLAETSFQTSGKTDLQLKFDPTPTLKWGINFVGVVKVIHSNGDENVLYMPGTRTYDPAGITGDPHASERIGPSCSRTQAAITLSQFMAVRLGATLEQVRAVQEACRPLVSRYHGRIALFDWIFLQIQETVFDKRDVTPYPEYLKQLMRSNLFELDDKRDHTRSYLISYNEGNARPPVQYYRKVEAKDKVGDILSADDLEEFYKITQ</sequence>
<evidence type="ECO:0000256" key="6">
    <source>
        <dbReference type="ARBA" id="ARBA00022837"/>
    </source>
</evidence>
<dbReference type="OrthoDB" id="96314at2759"/>
<evidence type="ECO:0000256" key="2">
    <source>
        <dbReference type="ARBA" id="ARBA00008779"/>
    </source>
</evidence>
<evidence type="ECO:0000256" key="7">
    <source>
        <dbReference type="SAM" id="MobiDB-lite"/>
    </source>
</evidence>
<name>A0A1X7V2U5_AMPQE</name>
<dbReference type="InterPro" id="IPR024607">
    <property type="entry name" value="Sulfatase_CS"/>
</dbReference>
<feature type="chain" id="PRO_5012575566" description="Sulfatase N-terminal domain-containing protein" evidence="8">
    <location>
        <begin position="21"/>
        <end position="851"/>
    </location>
</feature>
<dbReference type="STRING" id="400682.A0A1X7V2U5"/>
<keyword evidence="6" id="KW-0106">Calcium</keyword>
<keyword evidence="4 8" id="KW-0732">Signal</keyword>
<dbReference type="PANTHER" id="PTHR45953">
    <property type="entry name" value="IDURONATE 2-SULFATASE"/>
    <property type="match status" value="1"/>
</dbReference>
<dbReference type="InterPro" id="IPR017850">
    <property type="entry name" value="Alkaline_phosphatase_core_sf"/>
</dbReference>
<dbReference type="PROSITE" id="PS00523">
    <property type="entry name" value="SULFATASE_1"/>
    <property type="match status" value="1"/>
</dbReference>
<dbReference type="SUPFAM" id="SSF53649">
    <property type="entry name" value="Alkaline phosphatase-like"/>
    <property type="match status" value="1"/>
</dbReference>
<reference evidence="10" key="1">
    <citation type="submission" date="2017-05" db="UniProtKB">
        <authorList>
            <consortium name="EnsemblMetazoa"/>
        </authorList>
    </citation>
    <scope>IDENTIFICATION</scope>
</reference>
<dbReference type="InterPro" id="IPR035874">
    <property type="entry name" value="IDS"/>
</dbReference>
<keyword evidence="5" id="KW-0378">Hydrolase</keyword>
<dbReference type="InterPro" id="IPR000917">
    <property type="entry name" value="Sulfatase_N"/>
</dbReference>
<feature type="signal peptide" evidence="8">
    <location>
        <begin position="1"/>
        <end position="20"/>
    </location>
</feature>
<evidence type="ECO:0000256" key="4">
    <source>
        <dbReference type="ARBA" id="ARBA00022729"/>
    </source>
</evidence>
<feature type="region of interest" description="Disordered" evidence="7">
    <location>
        <begin position="534"/>
        <end position="569"/>
    </location>
</feature>